<feature type="transmembrane region" description="Helical" evidence="1">
    <location>
        <begin position="121"/>
        <end position="140"/>
    </location>
</feature>
<evidence type="ECO:0000256" key="1">
    <source>
        <dbReference type="SAM" id="Phobius"/>
    </source>
</evidence>
<organism evidence="4 5">
    <name type="scientific">Aphanomyces stellatus</name>
    <dbReference type="NCBI Taxonomy" id="120398"/>
    <lineage>
        <taxon>Eukaryota</taxon>
        <taxon>Sar</taxon>
        <taxon>Stramenopiles</taxon>
        <taxon>Oomycota</taxon>
        <taxon>Saprolegniomycetes</taxon>
        <taxon>Saprolegniales</taxon>
        <taxon>Verrucalvaceae</taxon>
        <taxon>Aphanomyces</taxon>
    </lineage>
</organism>
<name>A0A485LPK9_9STRA</name>
<dbReference type="InterPro" id="IPR050879">
    <property type="entry name" value="Acyltransferase_3"/>
</dbReference>
<reference evidence="3" key="2">
    <citation type="submission" date="2019-06" db="EMBL/GenBank/DDBJ databases">
        <title>Genomics analysis of Aphanomyces spp. identifies a new class of oomycete effector associated with host adaptation.</title>
        <authorList>
            <person name="Gaulin E."/>
        </authorList>
    </citation>
    <scope>NUCLEOTIDE SEQUENCE</scope>
    <source>
        <strain evidence="3">CBS 578.67</strain>
    </source>
</reference>
<evidence type="ECO:0000313" key="5">
    <source>
        <dbReference type="Proteomes" id="UP000332933"/>
    </source>
</evidence>
<dbReference type="PANTHER" id="PTHR23028:SF53">
    <property type="entry name" value="ACYL_TRANSF_3 DOMAIN-CONTAINING PROTEIN"/>
    <property type="match status" value="1"/>
</dbReference>
<dbReference type="GO" id="GO:0016020">
    <property type="term" value="C:membrane"/>
    <property type="evidence" value="ECO:0007669"/>
    <property type="project" value="TreeGrafter"/>
</dbReference>
<keyword evidence="1" id="KW-0812">Transmembrane</keyword>
<feature type="transmembrane region" description="Helical" evidence="1">
    <location>
        <begin position="211"/>
        <end position="231"/>
    </location>
</feature>
<dbReference type="Pfam" id="PF01757">
    <property type="entry name" value="Acyl_transf_3"/>
    <property type="match status" value="1"/>
</dbReference>
<feature type="transmembrane region" description="Helical" evidence="1">
    <location>
        <begin position="397"/>
        <end position="420"/>
    </location>
</feature>
<dbReference type="EMBL" id="CAADRA010007296">
    <property type="protein sequence ID" value="VFU00090.1"/>
    <property type="molecule type" value="Genomic_DNA"/>
</dbReference>
<keyword evidence="1" id="KW-0472">Membrane</keyword>
<sequence length="447" mass="48502">MTSPAHSTSGTSLPTTQLDVTTCHQHLDKTVIATLPTELDPLVANGPMTKSLAYRRDIDGLRGVAILLVLLEHTDLVHGGFVGVDVFFALSGYLITSILLQEVDACGTISLADFYGRRVRRLFPSLLVLLVVVLVVGISVLSTSSLIPLLRSIFLASVFGANVPLMTGHDLVDSATATTLIHLWSLSVEEQFYLVWPFVVSFVARLTPRRACFALTVLTLLSFGLNIGLTFHYAPDTPRFNTIAYSHTFGRFWQLSSGGLLALLELQRDIHVSPNAALTISLVGSTLLALGVATTQVNYFPGLYALLPTTGALLLLHAGMTSPWNAQVLARPPLVYLGRISYTLYLLHYPMLQVTALVYPTRPWFVHPVGVIALSVLLATASLHVMENPLRQTKPAWAVPLLVTVLALLAIGTSLASIFLCHSIRCYEQLQLGGDTISKLSNDLICP</sequence>
<feature type="domain" description="Acyltransferase 3" evidence="2">
    <location>
        <begin position="57"/>
        <end position="381"/>
    </location>
</feature>
<evidence type="ECO:0000313" key="4">
    <source>
        <dbReference type="EMBL" id="VFU00090.1"/>
    </source>
</evidence>
<gene>
    <name evidence="4" type="primary">Aste57867_23444</name>
    <name evidence="3" type="ORF">As57867_023373</name>
    <name evidence="4" type="ORF">ASTE57867_23444</name>
</gene>
<feature type="transmembrane region" description="Helical" evidence="1">
    <location>
        <begin position="365"/>
        <end position="385"/>
    </location>
</feature>
<reference evidence="4 5" key="1">
    <citation type="submission" date="2019-03" db="EMBL/GenBank/DDBJ databases">
        <authorList>
            <person name="Gaulin E."/>
            <person name="Dumas B."/>
        </authorList>
    </citation>
    <scope>NUCLEOTIDE SEQUENCE [LARGE SCALE GENOMIC DNA]</scope>
    <source>
        <strain evidence="4">CBS 568.67</strain>
    </source>
</reference>
<proteinExistence type="predicted"/>
<feature type="transmembrane region" description="Helical" evidence="1">
    <location>
        <begin position="276"/>
        <end position="293"/>
    </location>
</feature>
<accession>A0A485LPK9</accession>
<dbReference type="PANTHER" id="PTHR23028">
    <property type="entry name" value="ACETYLTRANSFERASE"/>
    <property type="match status" value="1"/>
</dbReference>
<dbReference type="InterPro" id="IPR002656">
    <property type="entry name" value="Acyl_transf_3_dom"/>
</dbReference>
<protein>
    <submittedName>
        <fullName evidence="4">Aste57867_23444 protein</fullName>
    </submittedName>
</protein>
<evidence type="ECO:0000313" key="3">
    <source>
        <dbReference type="EMBL" id="KAF0684590.1"/>
    </source>
</evidence>
<feature type="transmembrane region" description="Helical" evidence="1">
    <location>
        <begin position="76"/>
        <end position="100"/>
    </location>
</feature>
<dbReference type="EMBL" id="VJMH01007270">
    <property type="protein sequence ID" value="KAF0684590.1"/>
    <property type="molecule type" value="Genomic_DNA"/>
</dbReference>
<dbReference type="GO" id="GO:0016747">
    <property type="term" value="F:acyltransferase activity, transferring groups other than amino-acyl groups"/>
    <property type="evidence" value="ECO:0007669"/>
    <property type="project" value="InterPro"/>
</dbReference>
<keyword evidence="5" id="KW-1185">Reference proteome</keyword>
<feature type="transmembrane region" description="Helical" evidence="1">
    <location>
        <begin position="299"/>
        <end position="319"/>
    </location>
</feature>
<dbReference type="AlphaFoldDB" id="A0A485LPK9"/>
<feature type="transmembrane region" description="Helical" evidence="1">
    <location>
        <begin position="340"/>
        <end position="359"/>
    </location>
</feature>
<dbReference type="Proteomes" id="UP000332933">
    <property type="component" value="Unassembled WGS sequence"/>
</dbReference>
<evidence type="ECO:0000259" key="2">
    <source>
        <dbReference type="Pfam" id="PF01757"/>
    </source>
</evidence>
<keyword evidence="1" id="KW-1133">Transmembrane helix</keyword>
<dbReference type="GO" id="GO:0000271">
    <property type="term" value="P:polysaccharide biosynthetic process"/>
    <property type="evidence" value="ECO:0007669"/>
    <property type="project" value="TreeGrafter"/>
</dbReference>